<dbReference type="AlphaFoldDB" id="A8JF62"/>
<dbReference type="SUPFAM" id="SSF55136">
    <property type="entry name" value="Probable bacterial effector-binding domain"/>
    <property type="match status" value="1"/>
</dbReference>
<dbReference type="InterPro" id="IPR032710">
    <property type="entry name" value="NTF2-like_dom_sf"/>
</dbReference>
<dbReference type="OrthoDB" id="44820at2759"/>
<dbReference type="Pfam" id="PF10184">
    <property type="entry name" value="DUF2358"/>
    <property type="match status" value="1"/>
</dbReference>
<comment type="similarity">
    <text evidence="1">Belongs to the HEBP family.</text>
</comment>
<protein>
    <submittedName>
        <fullName evidence="2">Uncharacterized protein</fullName>
    </submittedName>
</protein>
<gene>
    <name evidence="2" type="ORF">CHLRE_16g666550v5</name>
</gene>
<dbReference type="OMA" id="QRQAFIM"/>
<dbReference type="Proteomes" id="UP000006906">
    <property type="component" value="Chromosome 16"/>
</dbReference>
<dbReference type="GeneID" id="5727005"/>
<organism evidence="2 3">
    <name type="scientific">Chlamydomonas reinhardtii</name>
    <name type="common">Chlamydomonas smithii</name>
    <dbReference type="NCBI Taxonomy" id="3055"/>
    <lineage>
        <taxon>Eukaryota</taxon>
        <taxon>Viridiplantae</taxon>
        <taxon>Chlorophyta</taxon>
        <taxon>core chlorophytes</taxon>
        <taxon>Chlorophyceae</taxon>
        <taxon>CS clade</taxon>
        <taxon>Chlamydomonadales</taxon>
        <taxon>Chlamydomonadaceae</taxon>
        <taxon>Chlamydomonas</taxon>
    </lineage>
</organism>
<dbReference type="Gene3D" id="3.20.80.10">
    <property type="entry name" value="Regulatory factor, effector binding domain"/>
    <property type="match status" value="1"/>
</dbReference>
<dbReference type="HOGENOM" id="CLU_053942_1_0_1"/>
<proteinExistence type="inferred from homology"/>
<dbReference type="EMBL" id="CM008977">
    <property type="protein sequence ID" value="PNW71728.1"/>
    <property type="molecule type" value="Genomic_DNA"/>
</dbReference>
<dbReference type="PANTHER" id="PTHR11220">
    <property type="entry name" value="HEME-BINDING PROTEIN-RELATED"/>
    <property type="match status" value="1"/>
</dbReference>
<keyword evidence="3" id="KW-1185">Reference proteome</keyword>
<dbReference type="eggNOG" id="ENOG502QWGB">
    <property type="taxonomic scope" value="Eukaryota"/>
</dbReference>
<dbReference type="RefSeq" id="XP_001701432.1">
    <property type="nucleotide sequence ID" value="XM_001701380.2"/>
</dbReference>
<dbReference type="FunFam" id="3.20.80.10:FF:000008">
    <property type="entry name" value="SOUL heme-binding protein"/>
    <property type="match status" value="1"/>
</dbReference>
<name>A8JF62_CHLRE</name>
<sequence>MQLNARLHTQLRVSAARRHAAHFSRARSVHASRAPFCPPLKTSSYDEAPAVEERVLVKLENDVEPAGNLNADAQATNLQEAERQRQAFIMNDTCRFLATDLKMLFEKGEITEARYSPDITFEDPITKYTNREGYIFNIRLLRTFFNIQFDLFNVAVSGPDTVTATWSMEMLFWLVPWKPTLTFTGRTVYRVDPQSGLILSHTDYWDALQRNGFLSLEGLQHVLRQFLQLQVTPGIETPKYTVLKRFKDYEIRAYEPYTVAETSMGSGAGPASGAGFSDLARYLFGGNTAQLAMEMTTPVFQNIEPSSNSSTAMQFVMEKRYADLAALPAPSDPRIARKREEARYAAAIRFAGWPLDFEVVSNERQLRDMLIRDGYKPAVGYQLARYNDPSTPPGIRRNEVLIRLDGFVWPESEATSPAKLP</sequence>
<evidence type="ECO:0000313" key="2">
    <source>
        <dbReference type="EMBL" id="PNW71728.1"/>
    </source>
</evidence>
<dbReference type="STRING" id="3055.A8JF62"/>
<dbReference type="Gene3D" id="3.10.450.50">
    <property type="match status" value="1"/>
</dbReference>
<evidence type="ECO:0000313" key="3">
    <source>
        <dbReference type="Proteomes" id="UP000006906"/>
    </source>
</evidence>
<dbReference type="PaxDb" id="3055-EDO97429"/>
<dbReference type="InParanoid" id="A8JF62"/>
<reference evidence="2 3" key="1">
    <citation type="journal article" date="2007" name="Science">
        <title>The Chlamydomonas genome reveals the evolution of key animal and plant functions.</title>
        <authorList>
            <person name="Merchant S.S."/>
            <person name="Prochnik S.E."/>
            <person name="Vallon O."/>
            <person name="Harris E.H."/>
            <person name="Karpowicz S.J."/>
            <person name="Witman G.B."/>
            <person name="Terry A."/>
            <person name="Salamov A."/>
            <person name="Fritz-Laylin L.K."/>
            <person name="Marechal-Drouard L."/>
            <person name="Marshall W.F."/>
            <person name="Qu L.H."/>
            <person name="Nelson D.R."/>
            <person name="Sanderfoot A.A."/>
            <person name="Spalding M.H."/>
            <person name="Kapitonov V.V."/>
            <person name="Ren Q."/>
            <person name="Ferris P."/>
            <person name="Lindquist E."/>
            <person name="Shapiro H."/>
            <person name="Lucas S.M."/>
            <person name="Grimwood J."/>
            <person name="Schmutz J."/>
            <person name="Cardol P."/>
            <person name="Cerutti H."/>
            <person name="Chanfreau G."/>
            <person name="Chen C.L."/>
            <person name="Cognat V."/>
            <person name="Croft M.T."/>
            <person name="Dent R."/>
            <person name="Dutcher S."/>
            <person name="Fernandez E."/>
            <person name="Fukuzawa H."/>
            <person name="Gonzalez-Ballester D."/>
            <person name="Gonzalez-Halphen D."/>
            <person name="Hallmann A."/>
            <person name="Hanikenne M."/>
            <person name="Hippler M."/>
            <person name="Inwood W."/>
            <person name="Jabbari K."/>
            <person name="Kalanon M."/>
            <person name="Kuras R."/>
            <person name="Lefebvre P.A."/>
            <person name="Lemaire S.D."/>
            <person name="Lobanov A.V."/>
            <person name="Lohr M."/>
            <person name="Manuell A."/>
            <person name="Meier I."/>
            <person name="Mets L."/>
            <person name="Mittag M."/>
            <person name="Mittelmeier T."/>
            <person name="Moroney J.V."/>
            <person name="Moseley J."/>
            <person name="Napoli C."/>
            <person name="Nedelcu A.M."/>
            <person name="Niyogi K."/>
            <person name="Novoselov S.V."/>
            <person name="Paulsen I.T."/>
            <person name="Pazour G."/>
            <person name="Purton S."/>
            <person name="Ral J.P."/>
            <person name="Riano-Pachon D.M."/>
            <person name="Riekhof W."/>
            <person name="Rymarquis L."/>
            <person name="Schroda M."/>
            <person name="Stern D."/>
            <person name="Umen J."/>
            <person name="Willows R."/>
            <person name="Wilson N."/>
            <person name="Zimmer S.L."/>
            <person name="Allmer J."/>
            <person name="Balk J."/>
            <person name="Bisova K."/>
            <person name="Chen C.J."/>
            <person name="Elias M."/>
            <person name="Gendler K."/>
            <person name="Hauser C."/>
            <person name="Lamb M.R."/>
            <person name="Ledford H."/>
            <person name="Long J.C."/>
            <person name="Minagawa J."/>
            <person name="Page M.D."/>
            <person name="Pan J."/>
            <person name="Pootakham W."/>
            <person name="Roje S."/>
            <person name="Rose A."/>
            <person name="Stahlberg E."/>
            <person name="Terauchi A.M."/>
            <person name="Yang P."/>
            <person name="Ball S."/>
            <person name="Bowler C."/>
            <person name="Dieckmann C.L."/>
            <person name="Gladyshev V.N."/>
            <person name="Green P."/>
            <person name="Jorgensen R."/>
            <person name="Mayfield S."/>
            <person name="Mueller-Roeber B."/>
            <person name="Rajamani S."/>
            <person name="Sayre R.T."/>
            <person name="Brokstein P."/>
            <person name="Dubchak I."/>
            <person name="Goodstein D."/>
            <person name="Hornick L."/>
            <person name="Huang Y.W."/>
            <person name="Jhaveri J."/>
            <person name="Luo Y."/>
            <person name="Martinez D."/>
            <person name="Ngau W.C."/>
            <person name="Otillar B."/>
            <person name="Poliakov A."/>
            <person name="Porter A."/>
            <person name="Szajkowski L."/>
            <person name="Werner G."/>
            <person name="Zhou K."/>
            <person name="Grigoriev I.V."/>
            <person name="Rokhsar D.S."/>
            <person name="Grossman A.R."/>
        </authorList>
    </citation>
    <scope>NUCLEOTIDE SEQUENCE [LARGE SCALE GENOMIC DNA]</scope>
    <source>
        <strain evidence="3">CC-503</strain>
    </source>
</reference>
<accession>A8JF62</accession>
<dbReference type="SMR" id="A8JF62"/>
<evidence type="ECO:0000256" key="1">
    <source>
        <dbReference type="ARBA" id="ARBA00009817"/>
    </source>
</evidence>
<dbReference type="InterPro" id="IPR006917">
    <property type="entry name" value="SOUL_heme-bd"/>
</dbReference>
<dbReference type="Pfam" id="PF04832">
    <property type="entry name" value="SOUL"/>
    <property type="match status" value="1"/>
</dbReference>
<dbReference type="PANTHER" id="PTHR11220:SF50">
    <property type="entry name" value="SOUL HEME-BINDING FAMILY PROTEIN"/>
    <property type="match status" value="1"/>
</dbReference>
<dbReference type="SUPFAM" id="SSF54427">
    <property type="entry name" value="NTF2-like"/>
    <property type="match status" value="1"/>
</dbReference>
<dbReference type="KEGG" id="cre:CHLRE_16g666550v5"/>
<dbReference type="Gramene" id="PNW71728">
    <property type="protein sequence ID" value="PNW71728"/>
    <property type="gene ID" value="CHLRE_16g666550v5"/>
</dbReference>
<dbReference type="InterPro" id="IPR018790">
    <property type="entry name" value="DUF2358"/>
</dbReference>
<dbReference type="InterPro" id="IPR011256">
    <property type="entry name" value="Reg_factor_effector_dom_sf"/>
</dbReference>